<dbReference type="InterPro" id="IPR036291">
    <property type="entry name" value="NAD(P)-bd_dom_sf"/>
</dbReference>
<dbReference type="Gene3D" id="3.40.50.720">
    <property type="entry name" value="NAD(P)-binding Rossmann-like Domain"/>
    <property type="match status" value="1"/>
</dbReference>
<dbReference type="CDD" id="cd05327">
    <property type="entry name" value="retinol-DH_like_SDR_c_like"/>
    <property type="match status" value="1"/>
</dbReference>
<dbReference type="InterPro" id="IPR002347">
    <property type="entry name" value="SDR_fam"/>
</dbReference>
<evidence type="ECO:0000313" key="3">
    <source>
        <dbReference type="Proteomes" id="UP001156441"/>
    </source>
</evidence>
<dbReference type="PANTHER" id="PTHR43157:SF31">
    <property type="entry name" value="PHOSPHATIDYLINOSITOL-GLYCAN BIOSYNTHESIS CLASS F PROTEIN"/>
    <property type="match status" value="1"/>
</dbReference>
<dbReference type="SUPFAM" id="SSF51735">
    <property type="entry name" value="NAD(P)-binding Rossmann-fold domains"/>
    <property type="match status" value="1"/>
</dbReference>
<evidence type="ECO:0000313" key="2">
    <source>
        <dbReference type="EMBL" id="MCT2586578.1"/>
    </source>
</evidence>
<dbReference type="PANTHER" id="PTHR43157">
    <property type="entry name" value="PHOSPHATIDYLINOSITOL-GLYCAN BIOSYNTHESIS CLASS F PROTEIN-RELATED"/>
    <property type="match status" value="1"/>
</dbReference>
<organism evidence="2 3">
    <name type="scientific">Actinophytocola gossypii</name>
    <dbReference type="NCBI Taxonomy" id="2812003"/>
    <lineage>
        <taxon>Bacteria</taxon>
        <taxon>Bacillati</taxon>
        <taxon>Actinomycetota</taxon>
        <taxon>Actinomycetes</taxon>
        <taxon>Pseudonocardiales</taxon>
        <taxon>Pseudonocardiaceae</taxon>
    </lineage>
</organism>
<protein>
    <submittedName>
        <fullName evidence="2">SDR family NAD(P)-dependent oxidoreductase</fullName>
    </submittedName>
</protein>
<dbReference type="Proteomes" id="UP001156441">
    <property type="component" value="Unassembled WGS sequence"/>
</dbReference>
<proteinExistence type="predicted"/>
<name>A0ABT2JFQ3_9PSEU</name>
<keyword evidence="3" id="KW-1185">Reference proteome</keyword>
<evidence type="ECO:0000256" key="1">
    <source>
        <dbReference type="ARBA" id="ARBA00023002"/>
    </source>
</evidence>
<comment type="caution">
    <text evidence="2">The sequence shown here is derived from an EMBL/GenBank/DDBJ whole genome shotgun (WGS) entry which is preliminary data.</text>
</comment>
<reference evidence="2 3" key="1">
    <citation type="submission" date="2021-02" db="EMBL/GenBank/DDBJ databases">
        <title>Actinophytocola xerophila sp. nov., isolated from soil of cotton cropping field.</title>
        <authorList>
            <person name="Huang R."/>
            <person name="Chen X."/>
            <person name="Ge X."/>
            <person name="Liu W."/>
        </authorList>
    </citation>
    <scope>NUCLEOTIDE SEQUENCE [LARGE SCALE GENOMIC DNA]</scope>
    <source>
        <strain evidence="2 3">S1-96</strain>
    </source>
</reference>
<dbReference type="NCBIfam" id="NF004846">
    <property type="entry name" value="PRK06197.1"/>
    <property type="match status" value="1"/>
</dbReference>
<dbReference type="EMBL" id="JAFFZE010000019">
    <property type="protein sequence ID" value="MCT2586578.1"/>
    <property type="molecule type" value="Genomic_DNA"/>
</dbReference>
<accession>A0ABT2JFQ3</accession>
<dbReference type="PRINTS" id="PR00081">
    <property type="entry name" value="GDHRDH"/>
</dbReference>
<dbReference type="RefSeq" id="WP_260194401.1">
    <property type="nucleotide sequence ID" value="NZ_JAFFZE010000019.1"/>
</dbReference>
<gene>
    <name evidence="2" type="ORF">JT362_25990</name>
</gene>
<dbReference type="Pfam" id="PF00106">
    <property type="entry name" value="adh_short"/>
    <property type="match status" value="1"/>
</dbReference>
<keyword evidence="1" id="KW-0560">Oxidoreductase</keyword>
<sequence length="318" mass="34177">MSSAPQGDKASDKPTAADWVAGHLSDQVRRTVVVTGANSGLGLETARVLGGLGATVIMTARDVAKGERALAELLAEQPGAKLELRQLDLADLDSVRRFADGVEELDVLVNNAGVMMPPHNRTVQGYELQFGVNHLGHFALTGLLLDKLGQAEEDARVVTVSSMLHKRGRIHFDDLHGEHGYSRSKYYNQSKLANVVFGLELNRRLRANAVPIKSVLAHPGYSATNLQETGPTGIGKLLLKVTTRLAAQEAAMGALPQLYAAAGADVESGQFWGPDGRGESKGFPTLVEPLDAARDRELAKRLWIISEELTGVRIPLEP</sequence>